<evidence type="ECO:0000313" key="4">
    <source>
        <dbReference type="Proteomes" id="UP000240493"/>
    </source>
</evidence>
<dbReference type="STRING" id="1042311.A0A2T3ZA11"/>
<gene>
    <name evidence="3" type="ORF">M441DRAFT_26827</name>
</gene>
<dbReference type="InterPro" id="IPR029044">
    <property type="entry name" value="Nucleotide-diphossugar_trans"/>
</dbReference>
<keyword evidence="4" id="KW-1185">Reference proteome</keyword>
<dbReference type="Proteomes" id="UP000240493">
    <property type="component" value="Unassembled WGS sequence"/>
</dbReference>
<evidence type="ECO:0000256" key="1">
    <source>
        <dbReference type="SAM" id="MobiDB-lite"/>
    </source>
</evidence>
<dbReference type="PANTHER" id="PTHR11183">
    <property type="entry name" value="GLYCOGENIN SUBFAMILY MEMBER"/>
    <property type="match status" value="1"/>
</dbReference>
<dbReference type="OrthoDB" id="2014201at2759"/>
<dbReference type="EMBL" id="KZ679261">
    <property type="protein sequence ID" value="PTB41643.1"/>
    <property type="molecule type" value="Genomic_DNA"/>
</dbReference>
<organism evidence="3 4">
    <name type="scientific">Trichoderma asperellum (strain ATCC 204424 / CBS 433.97 / NBRC 101777)</name>
    <dbReference type="NCBI Taxonomy" id="1042311"/>
    <lineage>
        <taxon>Eukaryota</taxon>
        <taxon>Fungi</taxon>
        <taxon>Dikarya</taxon>
        <taxon>Ascomycota</taxon>
        <taxon>Pezizomycotina</taxon>
        <taxon>Sordariomycetes</taxon>
        <taxon>Hypocreomycetidae</taxon>
        <taxon>Hypocreales</taxon>
        <taxon>Hypocreaceae</taxon>
        <taxon>Trichoderma</taxon>
    </lineage>
</organism>
<reference evidence="3 4" key="1">
    <citation type="submission" date="2016-07" db="EMBL/GenBank/DDBJ databases">
        <title>Multiple horizontal gene transfer events from other fungi enriched the ability of initially mycotrophic Trichoderma (Ascomycota) to feed on dead plant biomass.</title>
        <authorList>
            <consortium name="DOE Joint Genome Institute"/>
            <person name="Aerts A."/>
            <person name="Atanasova L."/>
            <person name="Chenthamara K."/>
            <person name="Zhang J."/>
            <person name="Grujic M."/>
            <person name="Henrissat B."/>
            <person name="Kuo A."/>
            <person name="Salamov A."/>
            <person name="Lipzen A."/>
            <person name="Labutti K."/>
            <person name="Barry K."/>
            <person name="Miao Y."/>
            <person name="Rahimi M.J."/>
            <person name="Shen Q."/>
            <person name="Grigoriev I.V."/>
            <person name="Kubicek C.P."/>
            <person name="Druzhinina I.S."/>
        </authorList>
    </citation>
    <scope>NUCLEOTIDE SEQUENCE [LARGE SCALE GENOMIC DNA]</scope>
    <source>
        <strain evidence="3 4">CBS 433.97</strain>
    </source>
</reference>
<keyword evidence="2" id="KW-1133">Transmembrane helix</keyword>
<keyword evidence="3" id="KW-0808">Transferase</keyword>
<feature type="region of interest" description="Disordered" evidence="1">
    <location>
        <begin position="50"/>
        <end position="77"/>
    </location>
</feature>
<sequence length="379" mass="43365">MLVSFRRVAVVTYAVIVFIALTTYGIFWRKHGAIPISFLNIFGNPTFNSDSPDTKLPSTTNSPVTKLPSTTNSPDIKLPSTTEQMASRFAYAQYATSLDYLCNTVINFNRLKNLGVQYDMVLIYPKTWDDEKTKAREAKAIRNLRSSHLDIVLRPFNVLSTEKGDSTWRDSLTKFHAFALTDYTRVLAFDSDSLVLNNMDSLFLAPDSPVALPRAYWLTERNNGTVTQILGSHLMLIEPNTHLYEKIVNEATQSGEFDMEVMNELFKDSAMILPHRRIALLTGEFRAKDHRKYLAPDEEEEWNPVNELNMAFLVHFSDWPLPKPWKSHSEAQWEAALPECLDNDKEMPDLPRCADRMVWTGIYSDYDRDKAAYCQILGI</sequence>
<dbReference type="Gene3D" id="3.90.550.10">
    <property type="entry name" value="Spore Coat Polysaccharide Biosynthesis Protein SpsA, Chain A"/>
    <property type="match status" value="1"/>
</dbReference>
<evidence type="ECO:0000313" key="3">
    <source>
        <dbReference type="EMBL" id="PTB41643.1"/>
    </source>
</evidence>
<dbReference type="SUPFAM" id="SSF53448">
    <property type="entry name" value="Nucleotide-diphospho-sugar transferases"/>
    <property type="match status" value="1"/>
</dbReference>
<dbReference type="InterPro" id="IPR050587">
    <property type="entry name" value="GNT1/Glycosyltrans_8"/>
</dbReference>
<evidence type="ECO:0000256" key="2">
    <source>
        <dbReference type="SAM" id="Phobius"/>
    </source>
</evidence>
<keyword evidence="2" id="KW-0812">Transmembrane</keyword>
<dbReference type="AlphaFoldDB" id="A0A2T3ZA11"/>
<proteinExistence type="predicted"/>
<feature type="transmembrane region" description="Helical" evidence="2">
    <location>
        <begin position="7"/>
        <end position="28"/>
    </location>
</feature>
<keyword evidence="2" id="KW-0472">Membrane</keyword>
<protein>
    <submittedName>
        <fullName evidence="3">Glycosyltransferase family 8 protein</fullName>
    </submittedName>
</protein>
<accession>A0A2T3ZA11</accession>
<name>A0A2T3ZA11_TRIA4</name>
<dbReference type="GO" id="GO:0016740">
    <property type="term" value="F:transferase activity"/>
    <property type="evidence" value="ECO:0007669"/>
    <property type="project" value="UniProtKB-KW"/>
</dbReference>